<dbReference type="InterPro" id="IPR041527">
    <property type="entry name" value="YhcG_N"/>
</dbReference>
<dbReference type="EMBL" id="FWDM01000022">
    <property type="protein sequence ID" value="SLM13594.1"/>
    <property type="molecule type" value="Genomic_DNA"/>
</dbReference>
<dbReference type="Pfam" id="PF17761">
    <property type="entry name" value="DUF1016_N"/>
    <property type="match status" value="1"/>
</dbReference>
<sequence>MSWSHYAEILKADNDLEISFYTRQCEKEHWSVRELKRQMKSMLLHRLHSVKTNLVC</sequence>
<organism evidence="2">
    <name type="scientific">uncultured spirochete</name>
    <dbReference type="NCBI Taxonomy" id="156406"/>
    <lineage>
        <taxon>Bacteria</taxon>
        <taxon>Pseudomonadati</taxon>
        <taxon>Spirochaetota</taxon>
        <taxon>Spirochaetia</taxon>
        <taxon>Spirochaetales</taxon>
        <taxon>environmental samples</taxon>
    </lineage>
</organism>
<reference evidence="2" key="1">
    <citation type="submission" date="2017-02" db="EMBL/GenBank/DDBJ databases">
        <authorList>
            <person name="Regsiter A."/>
            <person name="William W."/>
        </authorList>
    </citation>
    <scope>NUCLEOTIDE SEQUENCE</scope>
    <source>
        <strain evidence="2">Bib</strain>
    </source>
</reference>
<accession>A0A3P3XK07</accession>
<dbReference type="AlphaFoldDB" id="A0A3P3XK07"/>
<protein>
    <recommendedName>
        <fullName evidence="1">YhcG N-terminal domain-containing protein</fullName>
    </recommendedName>
</protein>
<name>A0A3P3XK07_9SPIR</name>
<evidence type="ECO:0000259" key="1">
    <source>
        <dbReference type="Pfam" id="PF17761"/>
    </source>
</evidence>
<gene>
    <name evidence="2" type="ORF">SPIROBIBN47_290122</name>
</gene>
<proteinExistence type="predicted"/>
<evidence type="ECO:0000313" key="2">
    <source>
        <dbReference type="EMBL" id="SLM13594.1"/>
    </source>
</evidence>
<feature type="domain" description="YhcG N-terminal" evidence="1">
    <location>
        <begin position="1"/>
        <end position="46"/>
    </location>
</feature>